<keyword evidence="4" id="KW-0804">Transcription</keyword>
<evidence type="ECO:0000256" key="2">
    <source>
        <dbReference type="ARBA" id="ARBA00023015"/>
    </source>
</evidence>
<evidence type="ECO:0000259" key="5">
    <source>
        <dbReference type="PROSITE" id="PS50931"/>
    </source>
</evidence>
<dbReference type="Gene3D" id="3.40.190.290">
    <property type="match status" value="1"/>
</dbReference>
<dbReference type="PRINTS" id="PR00039">
    <property type="entry name" value="HTHLYSR"/>
</dbReference>
<dbReference type="InterPro" id="IPR036388">
    <property type="entry name" value="WH-like_DNA-bd_sf"/>
</dbReference>
<dbReference type="InterPro" id="IPR050950">
    <property type="entry name" value="HTH-type_LysR_regulators"/>
</dbReference>
<reference evidence="7" key="1">
    <citation type="journal article" date="2019" name="Int. J. Syst. Evol. Microbiol.">
        <title>The Global Catalogue of Microorganisms (GCM) 10K type strain sequencing project: providing services to taxonomists for standard genome sequencing and annotation.</title>
        <authorList>
            <consortium name="The Broad Institute Genomics Platform"/>
            <consortium name="The Broad Institute Genome Sequencing Center for Infectious Disease"/>
            <person name="Wu L."/>
            <person name="Ma J."/>
        </authorList>
    </citation>
    <scope>NUCLEOTIDE SEQUENCE [LARGE SCALE GENOMIC DNA]</scope>
    <source>
        <strain evidence="7">KCTC 42911</strain>
    </source>
</reference>
<evidence type="ECO:0000313" key="6">
    <source>
        <dbReference type="EMBL" id="MFC3612751.1"/>
    </source>
</evidence>
<dbReference type="Pfam" id="PF00126">
    <property type="entry name" value="HTH_1"/>
    <property type="match status" value="1"/>
</dbReference>
<dbReference type="EMBL" id="JBHRXI010000002">
    <property type="protein sequence ID" value="MFC3612751.1"/>
    <property type="molecule type" value="Genomic_DNA"/>
</dbReference>
<organism evidence="6 7">
    <name type="scientific">Lutimaribacter marinistellae</name>
    <dbReference type="NCBI Taxonomy" id="1820329"/>
    <lineage>
        <taxon>Bacteria</taxon>
        <taxon>Pseudomonadati</taxon>
        <taxon>Pseudomonadota</taxon>
        <taxon>Alphaproteobacteria</taxon>
        <taxon>Rhodobacterales</taxon>
        <taxon>Roseobacteraceae</taxon>
        <taxon>Lutimaribacter</taxon>
    </lineage>
</organism>
<dbReference type="Gene3D" id="1.10.10.10">
    <property type="entry name" value="Winged helix-like DNA-binding domain superfamily/Winged helix DNA-binding domain"/>
    <property type="match status" value="1"/>
</dbReference>
<evidence type="ECO:0000256" key="1">
    <source>
        <dbReference type="ARBA" id="ARBA00009437"/>
    </source>
</evidence>
<evidence type="ECO:0000256" key="3">
    <source>
        <dbReference type="ARBA" id="ARBA00023125"/>
    </source>
</evidence>
<dbReference type="SUPFAM" id="SSF46785">
    <property type="entry name" value="Winged helix' DNA-binding domain"/>
    <property type="match status" value="1"/>
</dbReference>
<dbReference type="Pfam" id="PF03466">
    <property type="entry name" value="LysR_substrate"/>
    <property type="match status" value="1"/>
</dbReference>
<dbReference type="InterPro" id="IPR036390">
    <property type="entry name" value="WH_DNA-bd_sf"/>
</dbReference>
<accession>A0ABV7TAY8</accession>
<name>A0ABV7TAY8_9RHOB</name>
<evidence type="ECO:0000256" key="4">
    <source>
        <dbReference type="ARBA" id="ARBA00023163"/>
    </source>
</evidence>
<comment type="similarity">
    <text evidence="1">Belongs to the LysR transcriptional regulatory family.</text>
</comment>
<dbReference type="SUPFAM" id="SSF53850">
    <property type="entry name" value="Periplasmic binding protein-like II"/>
    <property type="match status" value="1"/>
</dbReference>
<protein>
    <submittedName>
        <fullName evidence="6">LysR family transcriptional regulator</fullName>
    </submittedName>
</protein>
<feature type="domain" description="HTH lysR-type" evidence="5">
    <location>
        <begin position="3"/>
        <end position="60"/>
    </location>
</feature>
<dbReference type="InterPro" id="IPR000847">
    <property type="entry name" value="LysR_HTH_N"/>
</dbReference>
<dbReference type="InterPro" id="IPR005119">
    <property type="entry name" value="LysR_subst-bd"/>
</dbReference>
<comment type="caution">
    <text evidence="6">The sequence shown here is derived from an EMBL/GenBank/DDBJ whole genome shotgun (WGS) entry which is preliminary data.</text>
</comment>
<dbReference type="PROSITE" id="PS50931">
    <property type="entry name" value="HTH_LYSR"/>
    <property type="match status" value="1"/>
</dbReference>
<dbReference type="PANTHER" id="PTHR30419">
    <property type="entry name" value="HTH-TYPE TRANSCRIPTIONAL REGULATOR YBHD"/>
    <property type="match status" value="1"/>
</dbReference>
<dbReference type="RefSeq" id="WP_386733943.1">
    <property type="nucleotide sequence ID" value="NZ_JBHRXI010000002.1"/>
</dbReference>
<keyword evidence="2" id="KW-0805">Transcription regulation</keyword>
<dbReference type="Proteomes" id="UP001595629">
    <property type="component" value="Unassembled WGS sequence"/>
</dbReference>
<dbReference type="PANTHER" id="PTHR30419:SF8">
    <property type="entry name" value="NITROGEN ASSIMILATION TRANSCRIPTIONAL ACTIVATOR-RELATED"/>
    <property type="match status" value="1"/>
</dbReference>
<evidence type="ECO:0000313" key="7">
    <source>
        <dbReference type="Proteomes" id="UP001595629"/>
    </source>
</evidence>
<gene>
    <name evidence="6" type="ORF">ACFORG_03170</name>
</gene>
<keyword evidence="3" id="KW-0238">DNA-binding</keyword>
<sequence length="307" mass="34034">MPFSIEDLRAFLTIAQTKSFTLAADKLLVTSPAITRRIKKMEELIGEPLFERTTHMVRITPAGQSLYPRAENLLREFDNFQAAALSLSNDRAMTVSFACVTSVAGSLLPGIISSFTDRFPACRYDLHDGHGKIVHRLVEEQVVEFGIGTRPDPDSNLDFAKLIDDPIVAAIPKTHELFDVSGLSWAEVAHREFMMLKGESSFFGHVETELRRADIAMPNGIRVHDASTLLGFVEQGASPIIMTGLFASRSAPSEVRAITISRPELYNSVGLLTSPERQLSAAARDLIAFTKDELPRRHRRTLDQLSI</sequence>
<proteinExistence type="inferred from homology"/>
<keyword evidence="7" id="KW-1185">Reference proteome</keyword>